<accession>A0AAQ3K8E2</accession>
<dbReference type="AlphaFoldDB" id="A0AAQ3K8E2"/>
<reference evidence="1 2" key="1">
    <citation type="submission" date="2023-10" db="EMBL/GenBank/DDBJ databases">
        <title>Chromosome-scale genome assembly provides insights into flower coloration mechanisms of Canna indica.</title>
        <authorList>
            <person name="Li C."/>
        </authorList>
    </citation>
    <scope>NUCLEOTIDE SEQUENCE [LARGE SCALE GENOMIC DNA]</scope>
    <source>
        <tissue evidence="1">Flower</tissue>
    </source>
</reference>
<organism evidence="1 2">
    <name type="scientific">Canna indica</name>
    <name type="common">Indian-shot</name>
    <dbReference type="NCBI Taxonomy" id="4628"/>
    <lineage>
        <taxon>Eukaryota</taxon>
        <taxon>Viridiplantae</taxon>
        <taxon>Streptophyta</taxon>
        <taxon>Embryophyta</taxon>
        <taxon>Tracheophyta</taxon>
        <taxon>Spermatophyta</taxon>
        <taxon>Magnoliopsida</taxon>
        <taxon>Liliopsida</taxon>
        <taxon>Zingiberales</taxon>
        <taxon>Cannaceae</taxon>
        <taxon>Canna</taxon>
    </lineage>
</organism>
<name>A0AAQ3K8E2_9LILI</name>
<dbReference type="Proteomes" id="UP001327560">
    <property type="component" value="Chromosome 4"/>
</dbReference>
<dbReference type="PANTHER" id="PTHR33116:SF86">
    <property type="entry name" value="REVERSE TRANSCRIPTASE DOMAIN-CONTAINING PROTEIN"/>
    <property type="match status" value="1"/>
</dbReference>
<proteinExistence type="predicted"/>
<sequence>MRNRYNKIWRLEDGNGGWCNTSGSIGLKAQEYFQELLQTSTSIDPSGHFDSLRSKISNTMNRRLTQLVLEREIKFVVPHVGVQDKYVGLLFVVGRSKRTAYDFIKEKVTKKLHHWKRSLLSIGGKEVLIKELGTTIHLYSLGCLKLLNTLLEEIQKAMVFFWWGQRGNERKMHWIDWNVLCKVKSEGGLGFKNLKAFNLAMLGKQAWRILTREHSLVHKVFKNKYFCTVSFVEASVGANSSWAWWGLLEGRKVIDKGLR</sequence>
<keyword evidence="2" id="KW-1185">Reference proteome</keyword>
<evidence type="ECO:0000313" key="2">
    <source>
        <dbReference type="Proteomes" id="UP001327560"/>
    </source>
</evidence>
<dbReference type="EMBL" id="CP136893">
    <property type="protein sequence ID" value="WOL04038.1"/>
    <property type="molecule type" value="Genomic_DNA"/>
</dbReference>
<evidence type="ECO:0008006" key="3">
    <source>
        <dbReference type="Google" id="ProtNLM"/>
    </source>
</evidence>
<gene>
    <name evidence="1" type="ORF">Cni_G12759</name>
</gene>
<protein>
    <recommendedName>
        <fullName evidence="3">Reverse transcriptase</fullName>
    </recommendedName>
</protein>
<dbReference type="PANTHER" id="PTHR33116">
    <property type="entry name" value="REVERSE TRANSCRIPTASE ZINC-BINDING DOMAIN-CONTAINING PROTEIN-RELATED-RELATED"/>
    <property type="match status" value="1"/>
</dbReference>
<evidence type="ECO:0000313" key="1">
    <source>
        <dbReference type="EMBL" id="WOL04038.1"/>
    </source>
</evidence>